<organism evidence="1 2">
    <name type="scientific">Actinokineospora cianjurensis</name>
    <dbReference type="NCBI Taxonomy" id="585224"/>
    <lineage>
        <taxon>Bacteria</taxon>
        <taxon>Bacillati</taxon>
        <taxon>Actinomycetota</taxon>
        <taxon>Actinomycetes</taxon>
        <taxon>Pseudonocardiales</taxon>
        <taxon>Pseudonocardiaceae</taxon>
        <taxon>Actinokineospora</taxon>
    </lineage>
</organism>
<dbReference type="AlphaFoldDB" id="A0A421AXA1"/>
<reference evidence="1 2" key="1">
    <citation type="submission" date="2018-10" db="EMBL/GenBank/DDBJ databases">
        <title>Genomic Encyclopedia of Archaeal and Bacterial Type Strains, Phase II (KMG-II): from individual species to whole genera.</title>
        <authorList>
            <person name="Goeker M."/>
        </authorList>
    </citation>
    <scope>NUCLEOTIDE SEQUENCE [LARGE SCALE GENOMIC DNA]</scope>
    <source>
        <strain evidence="1 2">DSM 45657</strain>
    </source>
</reference>
<keyword evidence="2" id="KW-1185">Reference proteome</keyword>
<protein>
    <submittedName>
        <fullName evidence="1">Uncharacterized protein</fullName>
    </submittedName>
</protein>
<sequence>MLQATVHPLVGTRLLWRWSRADEPLLLALDSDWVQGRPDALPTGVLELLRRLSAHFDVPIEVQGKYGRRG</sequence>
<evidence type="ECO:0000313" key="1">
    <source>
        <dbReference type="EMBL" id="RLK54434.1"/>
    </source>
</evidence>
<dbReference type="Proteomes" id="UP000282454">
    <property type="component" value="Unassembled WGS sequence"/>
</dbReference>
<accession>A0A421AXA1</accession>
<proteinExistence type="predicted"/>
<gene>
    <name evidence="1" type="ORF">CLV68_5984</name>
</gene>
<dbReference type="EMBL" id="RCDD01000007">
    <property type="protein sequence ID" value="RLK54434.1"/>
    <property type="molecule type" value="Genomic_DNA"/>
</dbReference>
<name>A0A421AXA1_9PSEU</name>
<comment type="caution">
    <text evidence="1">The sequence shown here is derived from an EMBL/GenBank/DDBJ whole genome shotgun (WGS) entry which is preliminary data.</text>
</comment>
<evidence type="ECO:0000313" key="2">
    <source>
        <dbReference type="Proteomes" id="UP000282454"/>
    </source>
</evidence>